<sequence length="137" mass="15478">MIENSEVMRNVLTTLLKISNRKATGGDVAPTMGSLIKKLEEKYSFLEHVEIKDTRFLEAVDPITVMSDVNSVPPAEIGKAIHEIIYSMNESLGRDAGFYFIKEIGNRIGDDCYTTIRDDMGVNLNLMQMERDVSRME</sequence>
<proteinExistence type="predicted"/>
<accession>X0VW27</accession>
<dbReference type="EMBL" id="BARS01039759">
    <property type="protein sequence ID" value="GAG22614.1"/>
    <property type="molecule type" value="Genomic_DNA"/>
</dbReference>
<reference evidence="1" key="1">
    <citation type="journal article" date="2014" name="Front. Microbiol.">
        <title>High frequency of phylogenetically diverse reductive dehalogenase-homologous genes in deep subseafloor sedimentary metagenomes.</title>
        <authorList>
            <person name="Kawai M."/>
            <person name="Futagami T."/>
            <person name="Toyoda A."/>
            <person name="Takaki Y."/>
            <person name="Nishi S."/>
            <person name="Hori S."/>
            <person name="Arai W."/>
            <person name="Tsubouchi T."/>
            <person name="Morono Y."/>
            <person name="Uchiyama I."/>
            <person name="Ito T."/>
            <person name="Fujiyama A."/>
            <person name="Inagaki F."/>
            <person name="Takami H."/>
        </authorList>
    </citation>
    <scope>NUCLEOTIDE SEQUENCE</scope>
    <source>
        <strain evidence="1">Expedition CK06-06</strain>
    </source>
</reference>
<dbReference type="AlphaFoldDB" id="X0VW27"/>
<protein>
    <submittedName>
        <fullName evidence="1">Uncharacterized protein</fullName>
    </submittedName>
</protein>
<comment type="caution">
    <text evidence="1">The sequence shown here is derived from an EMBL/GenBank/DDBJ whole genome shotgun (WGS) entry which is preliminary data.</text>
</comment>
<gene>
    <name evidence="1" type="ORF">S01H1_60693</name>
</gene>
<name>X0VW27_9ZZZZ</name>
<feature type="non-terminal residue" evidence="1">
    <location>
        <position position="137"/>
    </location>
</feature>
<organism evidence="1">
    <name type="scientific">marine sediment metagenome</name>
    <dbReference type="NCBI Taxonomy" id="412755"/>
    <lineage>
        <taxon>unclassified sequences</taxon>
        <taxon>metagenomes</taxon>
        <taxon>ecological metagenomes</taxon>
    </lineage>
</organism>
<evidence type="ECO:0000313" key="1">
    <source>
        <dbReference type="EMBL" id="GAG22614.1"/>
    </source>
</evidence>